<keyword evidence="7 19" id="KW-0349">Heme</keyword>
<keyword evidence="14 22" id="KW-1133">Transmembrane helix</keyword>
<dbReference type="InterPro" id="IPR050597">
    <property type="entry name" value="Cytochrome_c_Oxidase_Subunit"/>
</dbReference>
<name>A0A5J6LF73_9GAMM</name>
<dbReference type="GO" id="GO:0016491">
    <property type="term" value="F:oxidoreductase activity"/>
    <property type="evidence" value="ECO:0007669"/>
    <property type="project" value="UniProtKB-KW"/>
</dbReference>
<organism evidence="24 25">
    <name type="scientific">Nitrincola iocasae</name>
    <dbReference type="NCBI Taxonomy" id="2614693"/>
    <lineage>
        <taxon>Bacteria</taxon>
        <taxon>Pseudomonadati</taxon>
        <taxon>Pseudomonadota</taxon>
        <taxon>Gammaproteobacteria</taxon>
        <taxon>Oceanospirillales</taxon>
        <taxon>Oceanospirillaceae</taxon>
        <taxon>Nitrincola</taxon>
    </lineage>
</organism>
<dbReference type="SUPFAM" id="SSF46626">
    <property type="entry name" value="Cytochrome c"/>
    <property type="match status" value="2"/>
</dbReference>
<accession>A0A5J6LF73</accession>
<evidence type="ECO:0000256" key="16">
    <source>
        <dbReference type="ARBA" id="ARBA00023004"/>
    </source>
</evidence>
<keyword evidence="6 19" id="KW-0997">Cell inner membrane</keyword>
<dbReference type="PROSITE" id="PS51007">
    <property type="entry name" value="CYTC"/>
    <property type="match status" value="2"/>
</dbReference>
<dbReference type="InterPro" id="IPR004678">
    <property type="entry name" value="Cyt_c_oxidase_cbb3_su3"/>
</dbReference>
<keyword evidence="12 19" id="KW-0375">Hydrogen ion transport</keyword>
<sequence length="297" mass="32780">MSAFWSAWISVITLVVILGCTWLLLSTRRSQPHQEQTEETVGHSFDGIEELDNPLPKWWFQMFVATVVFGLVYLLLYPGLGNFKGLLGWTSTGQWEEEMAYAEEHYAPIFERFATLSVEELQQPENAEGLRIGQRLFANNCSVCHGVGGVGFYGFPNLTDGDWLWGGSAETIKTTLHQGRNGAMPAWGAVLGEDGVRDMAHYVLSLSDREHDAESAARAEPQFASLCAACHTAEGTGMQALGAPNLTDDTWLYGGSFEQIAQTLRQGRFGVMPSFSALLTDDQRHLVTAYVMSLSND</sequence>
<evidence type="ECO:0000256" key="1">
    <source>
        <dbReference type="ARBA" id="ARBA00004533"/>
    </source>
</evidence>
<evidence type="ECO:0000256" key="9">
    <source>
        <dbReference type="ARBA" id="ARBA00022692"/>
    </source>
</evidence>
<feature type="binding site" description="axial binding residue" evidence="20">
    <location>
        <position position="231"/>
    </location>
    <ligand>
        <name>heme c</name>
        <dbReference type="ChEBI" id="CHEBI:61717"/>
        <label>2</label>
    </ligand>
    <ligandPart>
        <name>Fe</name>
        <dbReference type="ChEBI" id="CHEBI:18248"/>
    </ligandPart>
</feature>
<feature type="binding site" description="axial binding residue" evidence="20">
    <location>
        <position position="272"/>
    </location>
    <ligand>
        <name>heme c</name>
        <dbReference type="ChEBI" id="CHEBI:61717"/>
        <label>1</label>
    </ligand>
    <ligandPart>
        <name>Fe</name>
        <dbReference type="ChEBI" id="CHEBI:18248"/>
    </ligandPart>
</feature>
<keyword evidence="11" id="KW-0677">Repeat</keyword>
<keyword evidence="13 19" id="KW-0249">Electron transport</keyword>
<dbReference type="InterPro" id="IPR032858">
    <property type="entry name" value="CcoP_N"/>
</dbReference>
<keyword evidence="9 22" id="KW-0812">Transmembrane</keyword>
<comment type="pathway">
    <text evidence="2 19">Energy metabolism; oxidative phosphorylation.</text>
</comment>
<evidence type="ECO:0000256" key="12">
    <source>
        <dbReference type="ARBA" id="ARBA00022781"/>
    </source>
</evidence>
<evidence type="ECO:0000256" key="11">
    <source>
        <dbReference type="ARBA" id="ARBA00022737"/>
    </source>
</evidence>
<dbReference type="UniPathway" id="UPA00705"/>
<dbReference type="Gene3D" id="1.10.760.10">
    <property type="entry name" value="Cytochrome c-like domain"/>
    <property type="match status" value="2"/>
</dbReference>
<evidence type="ECO:0000256" key="5">
    <source>
        <dbReference type="ARBA" id="ARBA00022475"/>
    </source>
</evidence>
<keyword evidence="16 19" id="KW-0408">Iron</keyword>
<dbReference type="InterPro" id="IPR038414">
    <property type="entry name" value="CcoP_N_sf"/>
</dbReference>
<comment type="similarity">
    <text evidence="3 19">Belongs to the CcoP / FixP family.</text>
</comment>
<evidence type="ECO:0000256" key="7">
    <source>
        <dbReference type="ARBA" id="ARBA00022617"/>
    </source>
</evidence>
<keyword evidence="25" id="KW-1185">Reference proteome</keyword>
<keyword evidence="10 19" id="KW-0479">Metal-binding</keyword>
<evidence type="ECO:0000256" key="22">
    <source>
        <dbReference type="SAM" id="Phobius"/>
    </source>
</evidence>
<reference evidence="24 25" key="1">
    <citation type="submission" date="2019-09" db="EMBL/GenBank/DDBJ databases">
        <title>Nitrincola iocasae sp. nov., a bacterium isolated from the sediment collected at a cold seep field in South China Sea.</title>
        <authorList>
            <person name="Zhang H."/>
            <person name="Wang H."/>
            <person name="Li C."/>
        </authorList>
    </citation>
    <scope>NUCLEOTIDE SEQUENCE [LARGE SCALE GENOMIC DNA]</scope>
    <source>
        <strain evidence="24 25">KXZD1103</strain>
    </source>
</reference>
<feature type="binding site" description="covalent" evidence="21">
    <location>
        <position position="144"/>
    </location>
    <ligand>
        <name>heme c</name>
        <dbReference type="ChEBI" id="CHEBI:61717"/>
        <label>1</label>
    </ligand>
</feature>
<dbReference type="InterPro" id="IPR036909">
    <property type="entry name" value="Cyt_c-like_dom_sf"/>
</dbReference>
<dbReference type="GO" id="GO:1902600">
    <property type="term" value="P:proton transmembrane transport"/>
    <property type="evidence" value="ECO:0007669"/>
    <property type="project" value="UniProtKB-KW"/>
</dbReference>
<proteinExistence type="inferred from homology"/>
<keyword evidence="18 19" id="KW-0472">Membrane</keyword>
<keyword evidence="15 19" id="KW-0560">Oxidoreductase</keyword>
<evidence type="ECO:0000313" key="25">
    <source>
        <dbReference type="Proteomes" id="UP000325606"/>
    </source>
</evidence>
<dbReference type="Gene3D" id="6.10.280.130">
    <property type="match status" value="1"/>
</dbReference>
<dbReference type="GO" id="GO:0020037">
    <property type="term" value="F:heme binding"/>
    <property type="evidence" value="ECO:0007669"/>
    <property type="project" value="InterPro"/>
</dbReference>
<dbReference type="Pfam" id="PF13442">
    <property type="entry name" value="Cytochrome_CBB3"/>
    <property type="match status" value="2"/>
</dbReference>
<keyword evidence="5 19" id="KW-1003">Cell membrane</keyword>
<dbReference type="GO" id="GO:0009055">
    <property type="term" value="F:electron transfer activity"/>
    <property type="evidence" value="ECO:0007669"/>
    <property type="project" value="InterPro"/>
</dbReference>
<evidence type="ECO:0000256" key="21">
    <source>
        <dbReference type="PIRSR" id="PIRSR000006-2"/>
    </source>
</evidence>
<dbReference type="Pfam" id="PF14715">
    <property type="entry name" value="FixP_N"/>
    <property type="match status" value="1"/>
</dbReference>
<keyword evidence="17 19" id="KW-0406">Ion transport</keyword>
<evidence type="ECO:0000259" key="23">
    <source>
        <dbReference type="PROSITE" id="PS51007"/>
    </source>
</evidence>
<dbReference type="GO" id="GO:0005506">
    <property type="term" value="F:iron ion binding"/>
    <property type="evidence" value="ECO:0007669"/>
    <property type="project" value="InterPro"/>
</dbReference>
<dbReference type="GO" id="GO:0006119">
    <property type="term" value="P:oxidative phosphorylation"/>
    <property type="evidence" value="ECO:0007669"/>
    <property type="project" value="UniProtKB-UniPathway"/>
</dbReference>
<feature type="binding site" description="covalent" evidence="21">
    <location>
        <position position="230"/>
    </location>
    <ligand>
        <name>heme c</name>
        <dbReference type="ChEBI" id="CHEBI:61717"/>
        <label>2</label>
    </ligand>
</feature>
<feature type="domain" description="Cytochrome c" evidence="23">
    <location>
        <begin position="128"/>
        <end position="207"/>
    </location>
</feature>
<evidence type="ECO:0000256" key="17">
    <source>
        <dbReference type="ARBA" id="ARBA00023065"/>
    </source>
</evidence>
<dbReference type="KEGG" id="nik:F5I99_11225"/>
<evidence type="ECO:0000256" key="13">
    <source>
        <dbReference type="ARBA" id="ARBA00022982"/>
    </source>
</evidence>
<evidence type="ECO:0000313" key="24">
    <source>
        <dbReference type="EMBL" id="QEW07033.1"/>
    </source>
</evidence>
<feature type="binding site" description="covalent" evidence="21">
    <location>
        <position position="141"/>
    </location>
    <ligand>
        <name>heme c</name>
        <dbReference type="ChEBI" id="CHEBI:61717"/>
        <label>1</label>
    </ligand>
</feature>
<dbReference type="PANTHER" id="PTHR33751:SF1">
    <property type="entry name" value="CBB3-TYPE CYTOCHROME C OXIDASE SUBUNIT FIXP"/>
    <property type="match status" value="1"/>
</dbReference>
<dbReference type="AlphaFoldDB" id="A0A5J6LF73"/>
<dbReference type="InterPro" id="IPR009056">
    <property type="entry name" value="Cyt_c-like_dom"/>
</dbReference>
<gene>
    <name evidence="24" type="primary">ccoP</name>
    <name evidence="24" type="ORF">F5I99_11225</name>
</gene>
<comment type="cofactor">
    <cofactor evidence="19 21">
        <name>heme c</name>
        <dbReference type="ChEBI" id="CHEBI:61717"/>
    </cofactor>
    <text evidence="19 21">Binds 2 heme C groups per subunit.</text>
</comment>
<feature type="binding site" description="axial binding residue" evidence="20">
    <location>
        <position position="184"/>
    </location>
    <ligand>
        <name>heme c</name>
        <dbReference type="ChEBI" id="CHEBI:61717"/>
        <label>2</label>
    </ligand>
    <ligandPart>
        <name>Fe</name>
        <dbReference type="ChEBI" id="CHEBI:18248"/>
    </ligandPart>
</feature>
<evidence type="ECO:0000256" key="18">
    <source>
        <dbReference type="ARBA" id="ARBA00023136"/>
    </source>
</evidence>
<evidence type="ECO:0000256" key="3">
    <source>
        <dbReference type="ARBA" id="ARBA00006113"/>
    </source>
</evidence>
<feature type="binding site" description="axial binding residue" evidence="20">
    <location>
        <position position="145"/>
    </location>
    <ligand>
        <name>heme c</name>
        <dbReference type="ChEBI" id="CHEBI:61717"/>
        <label>1</label>
    </ligand>
    <ligandPart>
        <name>Fe</name>
        <dbReference type="ChEBI" id="CHEBI:18248"/>
    </ligandPart>
</feature>
<evidence type="ECO:0000256" key="2">
    <source>
        <dbReference type="ARBA" id="ARBA00004673"/>
    </source>
</evidence>
<dbReference type="PRINTS" id="PR00605">
    <property type="entry name" value="CYTCHROMECIC"/>
</dbReference>
<comment type="function">
    <text evidence="19">C-type cytochrome. Part of the cbb3-type cytochrome c oxidase complex.</text>
</comment>
<feature type="transmembrane region" description="Helical" evidence="22">
    <location>
        <begin position="58"/>
        <end position="77"/>
    </location>
</feature>
<evidence type="ECO:0000256" key="10">
    <source>
        <dbReference type="ARBA" id="ARBA00022723"/>
    </source>
</evidence>
<evidence type="ECO:0000256" key="15">
    <source>
        <dbReference type="ARBA" id="ARBA00023002"/>
    </source>
</evidence>
<evidence type="ECO:0000256" key="4">
    <source>
        <dbReference type="ARBA" id="ARBA00022448"/>
    </source>
</evidence>
<evidence type="ECO:0000256" key="19">
    <source>
        <dbReference type="PIRNR" id="PIRNR000006"/>
    </source>
</evidence>
<dbReference type="RefSeq" id="WP_151056049.1">
    <property type="nucleotide sequence ID" value="NZ_CP044222.1"/>
</dbReference>
<dbReference type="PIRSF" id="PIRSF000006">
    <property type="entry name" value="Cbb3-Cox_fixP"/>
    <property type="match status" value="1"/>
</dbReference>
<keyword evidence="8 19" id="KW-0679">Respiratory chain</keyword>
<feature type="transmembrane region" description="Helical" evidence="22">
    <location>
        <begin position="7"/>
        <end position="25"/>
    </location>
</feature>
<evidence type="ECO:0000256" key="20">
    <source>
        <dbReference type="PIRSR" id="PIRSR000006-1"/>
    </source>
</evidence>
<dbReference type="Proteomes" id="UP000325606">
    <property type="component" value="Chromosome"/>
</dbReference>
<dbReference type="PANTHER" id="PTHR33751">
    <property type="entry name" value="CBB3-TYPE CYTOCHROME C OXIDASE SUBUNIT FIXP"/>
    <property type="match status" value="1"/>
</dbReference>
<dbReference type="NCBIfam" id="TIGR00782">
    <property type="entry name" value="ccoP"/>
    <property type="match status" value="1"/>
</dbReference>
<comment type="subunit">
    <text evidence="19">Component of the cbb3-type cytochrome c oxidase.</text>
</comment>
<comment type="subcellular location">
    <subcellularLocation>
        <location evidence="1 19">Cell inner membrane</location>
    </subcellularLocation>
</comment>
<evidence type="ECO:0000256" key="8">
    <source>
        <dbReference type="ARBA" id="ARBA00022660"/>
    </source>
</evidence>
<feature type="binding site" description="covalent" evidence="21">
    <location>
        <position position="227"/>
    </location>
    <ligand>
        <name>heme c</name>
        <dbReference type="ChEBI" id="CHEBI:61717"/>
        <label>2</label>
    </ligand>
</feature>
<evidence type="ECO:0000256" key="6">
    <source>
        <dbReference type="ARBA" id="ARBA00022519"/>
    </source>
</evidence>
<dbReference type="InterPro" id="IPR008168">
    <property type="entry name" value="Cyt_C_IC"/>
</dbReference>
<feature type="domain" description="Cytochrome c" evidence="23">
    <location>
        <begin position="214"/>
        <end position="295"/>
    </location>
</feature>
<dbReference type="GO" id="GO:0005886">
    <property type="term" value="C:plasma membrane"/>
    <property type="evidence" value="ECO:0007669"/>
    <property type="project" value="UniProtKB-SubCell"/>
</dbReference>
<evidence type="ECO:0000256" key="14">
    <source>
        <dbReference type="ARBA" id="ARBA00022989"/>
    </source>
</evidence>
<dbReference type="EMBL" id="CP044222">
    <property type="protein sequence ID" value="QEW07033.1"/>
    <property type="molecule type" value="Genomic_DNA"/>
</dbReference>
<keyword evidence="4 19" id="KW-0813">Transport</keyword>
<protein>
    <recommendedName>
        <fullName evidence="19">Cbb3-type cytochrome c oxidase subunit</fullName>
    </recommendedName>
</protein>